<dbReference type="AlphaFoldDB" id="A0A2U1T9Z6"/>
<evidence type="ECO:0000256" key="3">
    <source>
        <dbReference type="ARBA" id="ARBA00022448"/>
    </source>
</evidence>
<reference evidence="10" key="1">
    <citation type="submission" date="2018-04" db="EMBL/GenBank/DDBJ databases">
        <authorList>
            <person name="Liu S."/>
            <person name="Wang Z."/>
            <person name="Li J."/>
        </authorList>
    </citation>
    <scope>NUCLEOTIDE SEQUENCE [LARGE SCALE GENOMIC DNA]</scope>
    <source>
        <strain evidence="10">2189</strain>
    </source>
</reference>
<dbReference type="Proteomes" id="UP000244989">
    <property type="component" value="Unassembled WGS sequence"/>
</dbReference>
<dbReference type="KEGG" id="cyz:C3B44_01510"/>
<feature type="transmembrane region" description="Helical" evidence="8">
    <location>
        <begin position="167"/>
        <end position="187"/>
    </location>
</feature>
<organism evidence="9 10">
    <name type="scientific">Corynebacterium yudongzhengii</name>
    <dbReference type="NCBI Taxonomy" id="2080740"/>
    <lineage>
        <taxon>Bacteria</taxon>
        <taxon>Bacillati</taxon>
        <taxon>Actinomycetota</taxon>
        <taxon>Actinomycetes</taxon>
        <taxon>Mycobacteriales</taxon>
        <taxon>Corynebacteriaceae</taxon>
        <taxon>Corynebacterium</taxon>
    </lineage>
</organism>
<keyword evidence="5 8" id="KW-0812">Transmembrane</keyword>
<evidence type="ECO:0000256" key="5">
    <source>
        <dbReference type="ARBA" id="ARBA00022692"/>
    </source>
</evidence>
<keyword evidence="10" id="KW-1185">Reference proteome</keyword>
<feature type="transmembrane region" description="Helical" evidence="8">
    <location>
        <begin position="95"/>
        <end position="119"/>
    </location>
</feature>
<name>A0A2U1T9Z6_9CORY</name>
<dbReference type="OrthoDB" id="5405318at2"/>
<evidence type="ECO:0000256" key="7">
    <source>
        <dbReference type="ARBA" id="ARBA00023136"/>
    </source>
</evidence>
<evidence type="ECO:0000256" key="8">
    <source>
        <dbReference type="SAM" id="Phobius"/>
    </source>
</evidence>
<dbReference type="EMBL" id="QEEZ01000001">
    <property type="protein sequence ID" value="PWC02718.1"/>
    <property type="molecule type" value="Genomic_DNA"/>
</dbReference>
<feature type="transmembrane region" description="Helical" evidence="8">
    <location>
        <begin position="235"/>
        <end position="255"/>
    </location>
</feature>
<dbReference type="Gene3D" id="1.20.1530.20">
    <property type="match status" value="1"/>
</dbReference>
<feature type="transmembrane region" description="Helical" evidence="8">
    <location>
        <begin position="34"/>
        <end position="55"/>
    </location>
</feature>
<feature type="transmembrane region" description="Helical" evidence="8">
    <location>
        <begin position="6"/>
        <end position="22"/>
    </location>
</feature>
<dbReference type="GO" id="GO:0055085">
    <property type="term" value="P:transmembrane transport"/>
    <property type="evidence" value="ECO:0007669"/>
    <property type="project" value="InterPro"/>
</dbReference>
<dbReference type="GO" id="GO:0005886">
    <property type="term" value="C:plasma membrane"/>
    <property type="evidence" value="ECO:0007669"/>
    <property type="project" value="UniProtKB-SubCell"/>
</dbReference>
<proteinExistence type="inferred from homology"/>
<evidence type="ECO:0000256" key="4">
    <source>
        <dbReference type="ARBA" id="ARBA00022475"/>
    </source>
</evidence>
<keyword evidence="4" id="KW-1003">Cell membrane</keyword>
<evidence type="ECO:0000256" key="6">
    <source>
        <dbReference type="ARBA" id="ARBA00022989"/>
    </source>
</evidence>
<dbReference type="Pfam" id="PF03547">
    <property type="entry name" value="Mem_trans"/>
    <property type="match status" value="1"/>
</dbReference>
<dbReference type="RefSeq" id="WP_108430801.1">
    <property type="nucleotide sequence ID" value="NZ_CP026947.1"/>
</dbReference>
<gene>
    <name evidence="9" type="ORF">DF222_00240</name>
</gene>
<protein>
    <submittedName>
        <fullName evidence="9">AEC family transporter</fullName>
    </submittedName>
</protein>
<feature type="transmembrane region" description="Helical" evidence="8">
    <location>
        <begin position="292"/>
        <end position="311"/>
    </location>
</feature>
<keyword evidence="6 8" id="KW-1133">Transmembrane helix</keyword>
<keyword evidence="3" id="KW-0813">Transport</keyword>
<dbReference type="PANTHER" id="PTHR36838">
    <property type="entry name" value="AUXIN EFFLUX CARRIER FAMILY PROTEIN"/>
    <property type="match status" value="1"/>
</dbReference>
<feature type="transmembrane region" description="Helical" evidence="8">
    <location>
        <begin position="125"/>
        <end position="146"/>
    </location>
</feature>
<dbReference type="PANTHER" id="PTHR36838:SF3">
    <property type="entry name" value="TRANSPORTER AUXIN EFFLUX CARRIER EC FAMILY"/>
    <property type="match status" value="1"/>
</dbReference>
<feature type="transmembrane region" description="Helical" evidence="8">
    <location>
        <begin position="61"/>
        <end position="83"/>
    </location>
</feature>
<dbReference type="InterPro" id="IPR038770">
    <property type="entry name" value="Na+/solute_symporter_sf"/>
</dbReference>
<evidence type="ECO:0000256" key="1">
    <source>
        <dbReference type="ARBA" id="ARBA00004651"/>
    </source>
</evidence>
<feature type="transmembrane region" description="Helical" evidence="8">
    <location>
        <begin position="199"/>
        <end position="223"/>
    </location>
</feature>
<comment type="subcellular location">
    <subcellularLocation>
        <location evidence="1">Cell membrane</location>
        <topology evidence="1">Multi-pass membrane protein</topology>
    </subcellularLocation>
</comment>
<dbReference type="InterPro" id="IPR004776">
    <property type="entry name" value="Mem_transp_PIN-like"/>
</dbReference>
<comment type="similarity">
    <text evidence="2">Belongs to the auxin efflux carrier (TC 2.A.69) family.</text>
</comment>
<evidence type="ECO:0000313" key="9">
    <source>
        <dbReference type="EMBL" id="PWC02718.1"/>
    </source>
</evidence>
<sequence>MLDVITGFAIIFAVIATGWLLSRRGIIPKGETRLMFNRVAFYACTPALIFSSVVGSDPQHFFSPVVLVVALATTLTAGLYVAASNLAFRRDVPTTTMGAAASSYFNSVNIGLPVSIYVLGEATHVIPTLLMQMAVFTPIILAFLGSDQDSVAHGSRRRAVTLSVRNALISPVVVASFAGLAVALMGWRVPEPVLEPIRILGGASIPMILMSFGASLTVGGVLSSVPDRPAVITSTALKVAGMPVIAWLCCLVLGIDGDFMYAAVILSALPTAQNVYNYAATYRRGEIIARDTVFLTTFLSLPAMLAVAFLFGR</sequence>
<keyword evidence="7 8" id="KW-0472">Membrane</keyword>
<evidence type="ECO:0000256" key="2">
    <source>
        <dbReference type="ARBA" id="ARBA00010145"/>
    </source>
</evidence>
<accession>A0A2U1T9Z6</accession>
<evidence type="ECO:0000313" key="10">
    <source>
        <dbReference type="Proteomes" id="UP000244989"/>
    </source>
</evidence>
<feature type="transmembrane region" description="Helical" evidence="8">
    <location>
        <begin position="261"/>
        <end position="280"/>
    </location>
</feature>
<comment type="caution">
    <text evidence="9">The sequence shown here is derived from an EMBL/GenBank/DDBJ whole genome shotgun (WGS) entry which is preliminary data.</text>
</comment>